<keyword evidence="7" id="KW-1185">Reference proteome</keyword>
<dbReference type="GO" id="GO:0003700">
    <property type="term" value="F:DNA-binding transcription factor activity"/>
    <property type="evidence" value="ECO:0007669"/>
    <property type="project" value="InterPro"/>
</dbReference>
<dbReference type="InterPro" id="IPR000551">
    <property type="entry name" value="MerR-type_HTH_dom"/>
</dbReference>
<dbReference type="PANTHER" id="PTHR30204:SF69">
    <property type="entry name" value="MERR-FAMILY TRANSCRIPTIONAL REGULATOR"/>
    <property type="match status" value="1"/>
</dbReference>
<feature type="domain" description="HTH merR-type" evidence="5">
    <location>
        <begin position="1"/>
        <end position="68"/>
    </location>
</feature>
<dbReference type="PROSITE" id="PS00552">
    <property type="entry name" value="HTH_MERR_1"/>
    <property type="match status" value="1"/>
</dbReference>
<evidence type="ECO:0000256" key="3">
    <source>
        <dbReference type="ARBA" id="ARBA00023125"/>
    </source>
</evidence>
<dbReference type="PROSITE" id="PS50937">
    <property type="entry name" value="HTH_MERR_2"/>
    <property type="match status" value="1"/>
</dbReference>
<evidence type="ECO:0000313" key="7">
    <source>
        <dbReference type="Proteomes" id="UP000465304"/>
    </source>
</evidence>
<reference evidence="6 7" key="1">
    <citation type="journal article" date="2019" name="Emerg. Microbes Infect.">
        <title>Comprehensive subspecies identification of 175 nontuberculous mycobacteria species based on 7547 genomic profiles.</title>
        <authorList>
            <person name="Matsumoto Y."/>
            <person name="Kinjo T."/>
            <person name="Motooka D."/>
            <person name="Nabeya D."/>
            <person name="Jung N."/>
            <person name="Uechi K."/>
            <person name="Horii T."/>
            <person name="Iida T."/>
            <person name="Fujita J."/>
            <person name="Nakamura S."/>
        </authorList>
    </citation>
    <scope>NUCLEOTIDE SEQUENCE [LARGE SCALE GENOMIC DNA]</scope>
    <source>
        <strain evidence="6 7">JCM 30996</strain>
    </source>
</reference>
<dbReference type="EMBL" id="BLLB01000002">
    <property type="protein sequence ID" value="GFH04837.1"/>
    <property type="molecule type" value="Genomic_DNA"/>
</dbReference>
<protein>
    <submittedName>
        <fullName evidence="6">MerR family transcriptional regulator</fullName>
    </submittedName>
</protein>
<evidence type="ECO:0000259" key="5">
    <source>
        <dbReference type="PROSITE" id="PS50937"/>
    </source>
</evidence>
<dbReference type="RefSeq" id="WP_163894116.1">
    <property type="nucleotide sequence ID" value="NZ_BLLB01000002.1"/>
</dbReference>
<dbReference type="PANTHER" id="PTHR30204">
    <property type="entry name" value="REDOX-CYCLING DRUG-SENSING TRANSCRIPTIONAL ACTIVATOR SOXR"/>
    <property type="match status" value="1"/>
</dbReference>
<dbReference type="Gene3D" id="1.10.1660.10">
    <property type="match status" value="1"/>
</dbReference>
<keyword evidence="2" id="KW-0805">Transcription regulation</keyword>
<dbReference type="InterPro" id="IPR047057">
    <property type="entry name" value="MerR_fam"/>
</dbReference>
<gene>
    <name evidence="6" type="ORF">MHIP_53200</name>
</gene>
<dbReference type="SMART" id="SM00422">
    <property type="entry name" value="HTH_MERR"/>
    <property type="match status" value="1"/>
</dbReference>
<proteinExistence type="predicted"/>
<dbReference type="Pfam" id="PF13411">
    <property type="entry name" value="MerR_1"/>
    <property type="match status" value="1"/>
</dbReference>
<name>A0A7I9ZVR3_9MYCO</name>
<evidence type="ECO:0000256" key="2">
    <source>
        <dbReference type="ARBA" id="ARBA00023015"/>
    </source>
</evidence>
<dbReference type="InterPro" id="IPR009061">
    <property type="entry name" value="DNA-bd_dom_put_sf"/>
</dbReference>
<keyword evidence="1" id="KW-0678">Repressor</keyword>
<accession>A0A7I9ZVR3</accession>
<evidence type="ECO:0000313" key="6">
    <source>
        <dbReference type="EMBL" id="GFH04837.1"/>
    </source>
</evidence>
<comment type="caution">
    <text evidence="6">The sequence shown here is derived from an EMBL/GenBank/DDBJ whole genome shotgun (WGS) entry which is preliminary data.</text>
</comment>
<dbReference type="Proteomes" id="UP000465304">
    <property type="component" value="Unassembled WGS sequence"/>
</dbReference>
<evidence type="ECO:0000256" key="4">
    <source>
        <dbReference type="ARBA" id="ARBA00023163"/>
    </source>
</evidence>
<evidence type="ECO:0000256" key="1">
    <source>
        <dbReference type="ARBA" id="ARBA00022491"/>
    </source>
</evidence>
<keyword evidence="3" id="KW-0238">DNA-binding</keyword>
<dbReference type="PRINTS" id="PR00040">
    <property type="entry name" value="HTHMERR"/>
</dbReference>
<dbReference type="SUPFAM" id="SSF46955">
    <property type="entry name" value="Putative DNA-binding domain"/>
    <property type="match status" value="1"/>
</dbReference>
<dbReference type="AlphaFoldDB" id="A0A7I9ZVR3"/>
<organism evidence="6 7">
    <name type="scientific">Mycolicibacterium hippocampi</name>
    <dbReference type="NCBI Taxonomy" id="659824"/>
    <lineage>
        <taxon>Bacteria</taxon>
        <taxon>Bacillati</taxon>
        <taxon>Actinomycetota</taxon>
        <taxon>Actinomycetes</taxon>
        <taxon>Mycobacteriales</taxon>
        <taxon>Mycobacteriaceae</taxon>
        <taxon>Mycolicibacterium</taxon>
    </lineage>
</organism>
<sequence>MQIGELSKQTRVAPRLLRYYEQQGLLDSSRRSNGYRDYSDEAVDVVRRIRTLLEAGLNSETIRTLLPCVHGEAPSIELCEDVDSIIRREIAAIGEEVDRLNDRRATLLRLLQP</sequence>
<dbReference type="GO" id="GO:0003677">
    <property type="term" value="F:DNA binding"/>
    <property type="evidence" value="ECO:0007669"/>
    <property type="project" value="UniProtKB-KW"/>
</dbReference>
<keyword evidence="4" id="KW-0804">Transcription</keyword>